<reference evidence="1 2" key="1">
    <citation type="submission" date="2018-08" db="EMBL/GenBank/DDBJ databases">
        <title>A genome reference for cultivated species of the human gut microbiota.</title>
        <authorList>
            <person name="Zou Y."/>
            <person name="Xue W."/>
            <person name="Luo G."/>
        </authorList>
    </citation>
    <scope>NUCLEOTIDE SEQUENCE [LARGE SCALE GENOMIC DNA]</scope>
    <source>
        <strain evidence="1 2">AF11-14</strain>
    </source>
</reference>
<proteinExistence type="predicted"/>
<accession>A0AA92U3Q0</accession>
<evidence type="ECO:0000313" key="2">
    <source>
        <dbReference type="Proteomes" id="UP000286077"/>
    </source>
</evidence>
<gene>
    <name evidence="1" type="ORF">DWV60_12575</name>
</gene>
<name>A0AA92U3Q0_9BACT</name>
<sequence>MKKIINDLSTGKAIYPVSSDDLRVLLSGTHSVLRLAAKPDEAVEEFMRRAFNDALSIEHVAQSTWQCIIYISPKWKKLSEDAINELETCIDRWCMDSEKRVSWGVYEDTSLHSPEILIIDNKAADTEASDDKSIVNKNRKDMIETIIFKDLYTTLIDDVAGIKGEKCAFFPQVGEDYQKEIVVIGRACNGYITSSLNIHTLFGTSEEAIVNRKDQMKWVEDCAGNKDGYNTNKSAFWRVTKRIAQKFYPNNWYSYIAWSNVCKIAPWKGGNPNNALYYAQLESCKKIFEEEVRQLSPKFVIMFTGEDWAKDFLLYLNKGKELKSIKELDWDKYKCHVYDINGTFFILTEHPQGKKEKEHAESIINFIKSML</sequence>
<dbReference type="EMBL" id="QSAQ01000036">
    <property type="protein sequence ID" value="RGW66193.1"/>
    <property type="molecule type" value="Genomic_DNA"/>
</dbReference>
<dbReference type="AlphaFoldDB" id="A0AA92U3Q0"/>
<protein>
    <submittedName>
        <fullName evidence="1">Uncharacterized protein</fullName>
    </submittedName>
</protein>
<dbReference type="RefSeq" id="WP_118141086.1">
    <property type="nucleotide sequence ID" value="NZ_QSAQ01000036.1"/>
</dbReference>
<dbReference type="Proteomes" id="UP000286077">
    <property type="component" value="Unassembled WGS sequence"/>
</dbReference>
<comment type="caution">
    <text evidence="1">The sequence shown here is derived from an EMBL/GenBank/DDBJ whole genome shotgun (WGS) entry which is preliminary data.</text>
</comment>
<organism evidence="1 2">
    <name type="scientific">Segatella copri</name>
    <dbReference type="NCBI Taxonomy" id="165179"/>
    <lineage>
        <taxon>Bacteria</taxon>
        <taxon>Pseudomonadati</taxon>
        <taxon>Bacteroidota</taxon>
        <taxon>Bacteroidia</taxon>
        <taxon>Bacteroidales</taxon>
        <taxon>Prevotellaceae</taxon>
        <taxon>Segatella</taxon>
    </lineage>
</organism>
<evidence type="ECO:0000313" key="1">
    <source>
        <dbReference type="EMBL" id="RGW66193.1"/>
    </source>
</evidence>